<evidence type="ECO:0000313" key="1">
    <source>
        <dbReference type="EMBL" id="HIW86754.1"/>
    </source>
</evidence>
<dbReference type="EMBL" id="DXGG01000019">
    <property type="protein sequence ID" value="HIW86754.1"/>
    <property type="molecule type" value="Genomic_DNA"/>
</dbReference>
<dbReference type="GO" id="GO:0016881">
    <property type="term" value="F:acid-amino acid ligase activity"/>
    <property type="evidence" value="ECO:0007669"/>
    <property type="project" value="TreeGrafter"/>
</dbReference>
<evidence type="ECO:0000313" key="2">
    <source>
        <dbReference type="Proteomes" id="UP000824267"/>
    </source>
</evidence>
<dbReference type="Proteomes" id="UP000824267">
    <property type="component" value="Unassembled WGS sequence"/>
</dbReference>
<dbReference type="InterPro" id="IPR004993">
    <property type="entry name" value="GH3"/>
</dbReference>
<feature type="non-terminal residue" evidence="1">
    <location>
        <position position="279"/>
    </location>
</feature>
<dbReference type="PANTHER" id="PTHR31901:SF9">
    <property type="entry name" value="GH3 DOMAIN-CONTAINING PROTEIN"/>
    <property type="match status" value="1"/>
</dbReference>
<proteinExistence type="predicted"/>
<reference evidence="1" key="2">
    <citation type="submission" date="2021-04" db="EMBL/GenBank/DDBJ databases">
        <authorList>
            <person name="Gilroy R."/>
        </authorList>
    </citation>
    <scope>NUCLEOTIDE SEQUENCE</scope>
    <source>
        <strain evidence="1">Gambia16-930</strain>
    </source>
</reference>
<reference evidence="1" key="1">
    <citation type="journal article" date="2021" name="PeerJ">
        <title>Extensive microbial diversity within the chicken gut microbiome revealed by metagenomics and culture.</title>
        <authorList>
            <person name="Gilroy R."/>
            <person name="Ravi A."/>
            <person name="Getino M."/>
            <person name="Pursley I."/>
            <person name="Horton D.L."/>
            <person name="Alikhan N.F."/>
            <person name="Baker D."/>
            <person name="Gharbi K."/>
            <person name="Hall N."/>
            <person name="Watson M."/>
            <person name="Adriaenssens E.M."/>
            <person name="Foster-Nyarko E."/>
            <person name="Jarju S."/>
            <person name="Secka A."/>
            <person name="Antonio M."/>
            <person name="Oren A."/>
            <person name="Chaudhuri R.R."/>
            <person name="La Ragione R."/>
            <person name="Hildebrand F."/>
            <person name="Pallen M.J."/>
        </authorList>
    </citation>
    <scope>NUCLEOTIDE SEQUENCE</scope>
    <source>
        <strain evidence="1">Gambia16-930</strain>
    </source>
</reference>
<accession>A0A9D1RFI3</accession>
<dbReference type="AlphaFoldDB" id="A0A9D1RFI3"/>
<name>A0A9D1RFI3_9BACT</name>
<dbReference type="PANTHER" id="PTHR31901">
    <property type="entry name" value="GH3 DOMAIN-CONTAINING PROTEIN"/>
    <property type="match status" value="1"/>
</dbReference>
<sequence length="279" mass="32464">MINEIMSKIMQKRIPQIEYYMTHPEEVQANLFKDLICSAKDTVWGQYYDYRSIKSWKEFSERVPVNDYDSLLPFFTRIRKGEENVLWASEIKWFSKSSGTTSTKSKFIPVSEECLTECHYKAGKDMLALYCNNHPDTRLFSGMNLALGGSRQENELNSNIFCGDVSAIIIENLPFWAEMYRVPKKEIALLPEWEDKLNKMVESVRESNVVSLSGVPSWMMVLLKKIMNTSGRKISEIWPNLEVYFHGGVSFTPYRSQFESILPETMKYMETYNASEGFF</sequence>
<comment type="caution">
    <text evidence="1">The sequence shown here is derived from an EMBL/GenBank/DDBJ whole genome shotgun (WGS) entry which is preliminary data.</text>
</comment>
<protein>
    <submittedName>
        <fullName evidence="1">GH3 auxin-responsive promoter family protein</fullName>
    </submittedName>
</protein>
<dbReference type="Pfam" id="PF03321">
    <property type="entry name" value="GH3"/>
    <property type="match status" value="1"/>
</dbReference>
<organism evidence="1 2">
    <name type="scientific">Candidatus Onthomorpha intestinigallinarum</name>
    <dbReference type="NCBI Taxonomy" id="2840880"/>
    <lineage>
        <taxon>Bacteria</taxon>
        <taxon>Pseudomonadati</taxon>
        <taxon>Bacteroidota</taxon>
        <taxon>Bacteroidia</taxon>
        <taxon>Bacteroidales</taxon>
        <taxon>Candidatus Onthomorpha</taxon>
    </lineage>
</organism>
<dbReference type="GO" id="GO:0005737">
    <property type="term" value="C:cytoplasm"/>
    <property type="evidence" value="ECO:0007669"/>
    <property type="project" value="TreeGrafter"/>
</dbReference>
<gene>
    <name evidence="1" type="ORF">IAC47_00545</name>
</gene>